<name>A0ABV4U274_9GAMM</name>
<proteinExistence type="predicted"/>
<dbReference type="Pfam" id="PF13592">
    <property type="entry name" value="HTH_33"/>
    <property type="match status" value="1"/>
</dbReference>
<evidence type="ECO:0000259" key="1">
    <source>
        <dbReference type="Pfam" id="PF13358"/>
    </source>
</evidence>
<feature type="domain" description="Tc1-like transposase DDE" evidence="1">
    <location>
        <begin position="149"/>
        <end position="290"/>
    </location>
</feature>
<gene>
    <name evidence="3" type="ORF">ACERLL_17125</name>
</gene>
<dbReference type="SUPFAM" id="SSF46689">
    <property type="entry name" value="Homeodomain-like"/>
    <property type="match status" value="1"/>
</dbReference>
<comment type="caution">
    <text evidence="3">The sequence shown here is derived from an EMBL/GenBank/DDBJ whole genome shotgun (WGS) entry which is preliminary data.</text>
</comment>
<dbReference type="RefSeq" id="WP_373657320.1">
    <property type="nucleotide sequence ID" value="NZ_JBGUAW010000016.1"/>
</dbReference>
<accession>A0ABV4U274</accession>
<dbReference type="InterPro" id="IPR009057">
    <property type="entry name" value="Homeodomain-like_sf"/>
</dbReference>
<evidence type="ECO:0000259" key="2">
    <source>
        <dbReference type="Pfam" id="PF13592"/>
    </source>
</evidence>
<evidence type="ECO:0000313" key="4">
    <source>
        <dbReference type="Proteomes" id="UP001575181"/>
    </source>
</evidence>
<protein>
    <submittedName>
        <fullName evidence="3">IS630 family transposase</fullName>
    </submittedName>
</protein>
<dbReference type="NCBIfam" id="NF033545">
    <property type="entry name" value="transpos_IS630"/>
    <property type="match status" value="1"/>
</dbReference>
<dbReference type="Gene3D" id="3.30.420.10">
    <property type="entry name" value="Ribonuclease H-like superfamily/Ribonuclease H"/>
    <property type="match status" value="1"/>
</dbReference>
<dbReference type="InterPro" id="IPR038717">
    <property type="entry name" value="Tc1-like_DDE_dom"/>
</dbReference>
<reference evidence="3 4" key="1">
    <citation type="submission" date="2024-08" db="EMBL/GenBank/DDBJ databases">
        <title>Whole-genome sequencing of halo(alkali)philic microorganisms from hypersaline lakes.</title>
        <authorList>
            <person name="Sorokin D.Y."/>
            <person name="Merkel A.Y."/>
            <person name="Messina E."/>
            <person name="Yakimov M."/>
        </authorList>
    </citation>
    <scope>NUCLEOTIDE SEQUENCE [LARGE SCALE GENOMIC DNA]</scope>
    <source>
        <strain evidence="3 4">Cl-TMA</strain>
    </source>
</reference>
<keyword evidence="4" id="KW-1185">Reference proteome</keyword>
<dbReference type="InterPro" id="IPR036397">
    <property type="entry name" value="RNaseH_sf"/>
</dbReference>
<dbReference type="InterPro" id="IPR025959">
    <property type="entry name" value="Winged_HTH_dom"/>
</dbReference>
<organism evidence="3 4">
    <name type="scientific">Thiohalorhabdus methylotrophus</name>
    <dbReference type="NCBI Taxonomy" id="3242694"/>
    <lineage>
        <taxon>Bacteria</taxon>
        <taxon>Pseudomonadati</taxon>
        <taxon>Pseudomonadota</taxon>
        <taxon>Gammaproteobacteria</taxon>
        <taxon>Thiohalorhabdales</taxon>
        <taxon>Thiohalorhabdaceae</taxon>
        <taxon>Thiohalorhabdus</taxon>
    </lineage>
</organism>
<dbReference type="Proteomes" id="UP001575181">
    <property type="component" value="Unassembled WGS sequence"/>
</dbReference>
<dbReference type="PANTHER" id="PTHR46564">
    <property type="entry name" value="TRANSPOSASE"/>
    <property type="match status" value="1"/>
</dbReference>
<dbReference type="PANTHER" id="PTHR46564:SF1">
    <property type="entry name" value="TRANSPOSASE"/>
    <property type="match status" value="1"/>
</dbReference>
<evidence type="ECO:0000313" key="3">
    <source>
        <dbReference type="EMBL" id="MFA9462531.1"/>
    </source>
</evidence>
<dbReference type="EMBL" id="JBGUAW010000016">
    <property type="protein sequence ID" value="MFA9462531.1"/>
    <property type="molecule type" value="Genomic_DNA"/>
</dbReference>
<feature type="domain" description="Winged helix-turn helix" evidence="2">
    <location>
        <begin position="76"/>
        <end position="133"/>
    </location>
</feature>
<sequence length="319" mass="36413">MPPLCPWTSAKPLPQKADFWHFEAPGQGFGGHLLRGWDALRNRPKSGRPSKLTGEQLQWLSRVLRKEGPEQYRFPFALWTRAMIRSRIREQLGVRLSEVSVGRILKNLGFTPQRPLHRARQRQPELVDQWQNEAYPALQKRAKAEGAKLFFADESGIRSDYHTGTTWAEKGQTPVVESTGARFSVNMISAISPSGEMRFMAQEGSVTAAVFGTFLKRLAGMTVAKIFLVVDGHPVHRAKKVQRVLAELDHQIELFFLPPYAPDRNPDELVWGHVKGRIGRRTVTTKKELKKQAWSALRSLQKWPSKIRGFFRHPSCQYI</sequence>
<dbReference type="Pfam" id="PF13358">
    <property type="entry name" value="DDE_3"/>
    <property type="match status" value="1"/>
</dbReference>
<dbReference type="InterPro" id="IPR047655">
    <property type="entry name" value="Transpos_IS630-like"/>
</dbReference>